<organism evidence="1 2">
    <name type="scientific">Theobroma cacao</name>
    <name type="common">Cacao</name>
    <name type="synonym">Cocoa</name>
    <dbReference type="NCBI Taxonomy" id="3641"/>
    <lineage>
        <taxon>Eukaryota</taxon>
        <taxon>Viridiplantae</taxon>
        <taxon>Streptophyta</taxon>
        <taxon>Embryophyta</taxon>
        <taxon>Tracheophyta</taxon>
        <taxon>Spermatophyta</taxon>
        <taxon>Magnoliopsida</taxon>
        <taxon>eudicotyledons</taxon>
        <taxon>Gunneridae</taxon>
        <taxon>Pentapetalae</taxon>
        <taxon>rosids</taxon>
        <taxon>malvids</taxon>
        <taxon>Malvales</taxon>
        <taxon>Malvaceae</taxon>
        <taxon>Byttnerioideae</taxon>
        <taxon>Theobroma</taxon>
    </lineage>
</organism>
<protein>
    <submittedName>
        <fullName evidence="1">Uncharacterized protein</fullName>
    </submittedName>
</protein>
<dbReference type="Gramene" id="EOY21839">
    <property type="protein sequence ID" value="EOY21839"/>
    <property type="gene ID" value="TCM_013981"/>
</dbReference>
<proteinExistence type="predicted"/>
<evidence type="ECO:0000313" key="1">
    <source>
        <dbReference type="EMBL" id="EOY21839.1"/>
    </source>
</evidence>
<dbReference type="EMBL" id="CM001881">
    <property type="protein sequence ID" value="EOY21839.1"/>
    <property type="molecule type" value="Genomic_DNA"/>
</dbReference>
<dbReference type="AlphaFoldDB" id="A0A061G478"/>
<accession>A0A061G478</accession>
<dbReference type="InParanoid" id="A0A061G478"/>
<evidence type="ECO:0000313" key="2">
    <source>
        <dbReference type="Proteomes" id="UP000026915"/>
    </source>
</evidence>
<sequence>MIHVRGNIYEGDAELEDKVKKGSIIKRPRGKKGCNKNKLSNSKGGRVCGSSKRENEVIDVFVQYLDQYLTSNANLMEAEITWDVGSVVGLALKNCRDDFIQMVAIMEREERGGSDI</sequence>
<keyword evidence="2" id="KW-1185">Reference proteome</keyword>
<name>A0A061G478_THECC</name>
<dbReference type="HOGENOM" id="CLU_2101334_0_0_1"/>
<gene>
    <name evidence="1" type="ORF">TCM_013981</name>
</gene>
<dbReference type="Proteomes" id="UP000026915">
    <property type="component" value="Chromosome 3"/>
</dbReference>
<reference evidence="1 2" key="1">
    <citation type="journal article" date="2013" name="Genome Biol.">
        <title>The genome sequence of the most widely cultivated cacao type and its use to identify candidate genes regulating pod color.</title>
        <authorList>
            <person name="Motamayor J.C."/>
            <person name="Mockaitis K."/>
            <person name="Schmutz J."/>
            <person name="Haiminen N."/>
            <person name="Iii D.L."/>
            <person name="Cornejo O."/>
            <person name="Findley S.D."/>
            <person name="Zheng P."/>
            <person name="Utro F."/>
            <person name="Royaert S."/>
            <person name="Saski C."/>
            <person name="Jenkins J."/>
            <person name="Podicheti R."/>
            <person name="Zhao M."/>
            <person name="Scheffler B.E."/>
            <person name="Stack J.C."/>
            <person name="Feltus F.A."/>
            <person name="Mustiga G.M."/>
            <person name="Amores F."/>
            <person name="Phillips W."/>
            <person name="Marelli J.P."/>
            <person name="May G.D."/>
            <person name="Shapiro H."/>
            <person name="Ma J."/>
            <person name="Bustamante C.D."/>
            <person name="Schnell R.J."/>
            <person name="Main D."/>
            <person name="Gilbert D."/>
            <person name="Parida L."/>
            <person name="Kuhn D.N."/>
        </authorList>
    </citation>
    <scope>NUCLEOTIDE SEQUENCE [LARGE SCALE GENOMIC DNA]</scope>
    <source>
        <strain evidence="2">cv. Matina 1-6</strain>
    </source>
</reference>